<dbReference type="Proteomes" id="UP000236723">
    <property type="component" value="Unassembled WGS sequence"/>
</dbReference>
<dbReference type="AlphaFoldDB" id="A0A1H6DSZ3"/>
<accession>A0A1H6DSZ3</accession>
<dbReference type="EMBL" id="FNVO01000022">
    <property type="protein sequence ID" value="SEG88487.1"/>
    <property type="molecule type" value="Genomic_DNA"/>
</dbReference>
<keyword evidence="2" id="KW-1185">Reference proteome</keyword>
<gene>
    <name evidence="1" type="ORF">SAMN04489712_12212</name>
</gene>
<sequence>MHRSVRAHIEHALAHMKCWKILRDHHRKARSLHDTMAGIAYLHNLALTG</sequence>
<name>A0A1H6DSZ3_9ACTN</name>
<protein>
    <recommendedName>
        <fullName evidence="3">DDE superfamily endonuclease</fullName>
    </recommendedName>
</protein>
<evidence type="ECO:0008006" key="3">
    <source>
        <dbReference type="Google" id="ProtNLM"/>
    </source>
</evidence>
<dbReference type="OrthoDB" id="5121089at2"/>
<reference evidence="2" key="1">
    <citation type="submission" date="2016-10" db="EMBL/GenBank/DDBJ databases">
        <authorList>
            <person name="Varghese N."/>
            <person name="Submissions S."/>
        </authorList>
    </citation>
    <scope>NUCLEOTIDE SEQUENCE [LARGE SCALE GENOMIC DNA]</scope>
    <source>
        <strain evidence="2">DSM 43163</strain>
    </source>
</reference>
<proteinExistence type="predicted"/>
<organism evidence="1 2">
    <name type="scientific">Thermomonospora echinospora</name>
    <dbReference type="NCBI Taxonomy" id="1992"/>
    <lineage>
        <taxon>Bacteria</taxon>
        <taxon>Bacillati</taxon>
        <taxon>Actinomycetota</taxon>
        <taxon>Actinomycetes</taxon>
        <taxon>Streptosporangiales</taxon>
        <taxon>Thermomonosporaceae</taxon>
        <taxon>Thermomonospora</taxon>
    </lineage>
</organism>
<evidence type="ECO:0000313" key="1">
    <source>
        <dbReference type="EMBL" id="SEG88487.1"/>
    </source>
</evidence>
<evidence type="ECO:0000313" key="2">
    <source>
        <dbReference type="Proteomes" id="UP000236723"/>
    </source>
</evidence>